<reference evidence="2" key="1">
    <citation type="journal article" date="2014" name="Genome Announc.">
        <title>Full-genome sequence of the plant growth-promoting bacterium Pseudomonas protegens CHA0.</title>
        <authorList>
            <person name="Jousset A."/>
            <person name="Schuldes J."/>
            <person name="Keel C."/>
            <person name="Maurhofer M."/>
            <person name="Daniel R."/>
            <person name="Scheu S."/>
            <person name="Thuermer A."/>
        </authorList>
    </citation>
    <scope>NUCLEOTIDE SEQUENCE [LARGE SCALE GENOMIC DNA]</scope>
    <source>
        <strain evidence="2">DSM 19095 / LMG 27888 / CFBP 6595 / CHA0</strain>
    </source>
</reference>
<gene>
    <name evidence="1" type="ORF">PFLCHA0_c31080</name>
</gene>
<dbReference type="HOGENOM" id="CLU_2651724_0_0_6"/>
<dbReference type="EMBL" id="CP003190">
    <property type="protein sequence ID" value="AGL84878.1"/>
    <property type="molecule type" value="Genomic_DNA"/>
</dbReference>
<organism evidence="1 2">
    <name type="scientific">Pseudomonas protegens (strain DSM 19095 / LMG 27888 / CFBP 6595 / CHA0)</name>
    <dbReference type="NCBI Taxonomy" id="1124983"/>
    <lineage>
        <taxon>Bacteria</taxon>
        <taxon>Pseudomonadati</taxon>
        <taxon>Pseudomonadota</taxon>
        <taxon>Gammaproteobacteria</taxon>
        <taxon>Pseudomonadales</taxon>
        <taxon>Pseudomonadaceae</taxon>
        <taxon>Pseudomonas</taxon>
    </lineage>
</organism>
<dbReference type="AlphaFoldDB" id="A0A2C9EMW9"/>
<dbReference type="KEGG" id="pprc:PFLCHA0_c31080"/>
<name>A0A2C9EMW9_PSEPH</name>
<evidence type="ECO:0000313" key="2">
    <source>
        <dbReference type="Proteomes" id="UP000013940"/>
    </source>
</evidence>
<sequence>MKKPINFNSFKAAESVKKTVQLLSFAFGTQAAIAGNIKKASAFRLTALPFVGFFSHLLTKTNYLTLSMMTIMKTLN</sequence>
<proteinExistence type="predicted"/>
<dbReference type="Proteomes" id="UP000013940">
    <property type="component" value="Chromosome"/>
</dbReference>
<protein>
    <submittedName>
        <fullName evidence="1">Uncharacterized protein</fullName>
    </submittedName>
</protein>
<evidence type="ECO:0000313" key="1">
    <source>
        <dbReference type="EMBL" id="AGL84878.1"/>
    </source>
</evidence>
<accession>A0A2C9EMW9</accession>